<gene>
    <name evidence="2" type="ORF">SAMN04488498_12153</name>
</gene>
<dbReference type="Pfam" id="PF00583">
    <property type="entry name" value="Acetyltransf_1"/>
    <property type="match status" value="1"/>
</dbReference>
<evidence type="ECO:0000313" key="2">
    <source>
        <dbReference type="EMBL" id="SFK99125.1"/>
    </source>
</evidence>
<sequence>MDLLVKLYSLEPNPELDARVAKAGVSIRRALAPELHVVTEWVGRTFGTGWASETAVAFARQPPSCFVATKAGKLIGFACHEATARGFFGPTGVDEAARGLGIGHALLLACLLDMRAQGYAYGIIGGAGPIEFYAKAVGAVPIEGSEPGIYADLLRTEN</sequence>
<evidence type="ECO:0000259" key="1">
    <source>
        <dbReference type="PROSITE" id="PS51186"/>
    </source>
</evidence>
<dbReference type="GO" id="GO:0016747">
    <property type="term" value="F:acyltransferase activity, transferring groups other than amino-acyl groups"/>
    <property type="evidence" value="ECO:0007669"/>
    <property type="project" value="InterPro"/>
</dbReference>
<organism evidence="2 3">
    <name type="scientific">Neomesorhizobium albiziae</name>
    <dbReference type="NCBI Taxonomy" id="335020"/>
    <lineage>
        <taxon>Bacteria</taxon>
        <taxon>Pseudomonadati</taxon>
        <taxon>Pseudomonadota</taxon>
        <taxon>Alphaproteobacteria</taxon>
        <taxon>Hyphomicrobiales</taxon>
        <taxon>Phyllobacteriaceae</taxon>
        <taxon>Neomesorhizobium</taxon>
    </lineage>
</organism>
<dbReference type="InterPro" id="IPR016181">
    <property type="entry name" value="Acyl_CoA_acyltransferase"/>
</dbReference>
<dbReference type="Gene3D" id="3.40.630.30">
    <property type="match status" value="1"/>
</dbReference>
<dbReference type="InterPro" id="IPR000182">
    <property type="entry name" value="GNAT_dom"/>
</dbReference>
<dbReference type="SUPFAM" id="SSF55729">
    <property type="entry name" value="Acyl-CoA N-acyltransferases (Nat)"/>
    <property type="match status" value="1"/>
</dbReference>
<dbReference type="AlphaFoldDB" id="A0A1I4E072"/>
<dbReference type="EMBL" id="FOSL01000021">
    <property type="protein sequence ID" value="SFK99125.1"/>
    <property type="molecule type" value="Genomic_DNA"/>
</dbReference>
<dbReference type="PROSITE" id="PS51186">
    <property type="entry name" value="GNAT"/>
    <property type="match status" value="1"/>
</dbReference>
<reference evidence="2 3" key="1">
    <citation type="submission" date="2016-10" db="EMBL/GenBank/DDBJ databases">
        <authorList>
            <person name="Varghese N."/>
            <person name="Submissions S."/>
        </authorList>
    </citation>
    <scope>NUCLEOTIDE SEQUENCE [LARGE SCALE GENOMIC DNA]</scope>
    <source>
        <strain evidence="2 3">DSM 21822</strain>
    </source>
</reference>
<dbReference type="CDD" id="cd04301">
    <property type="entry name" value="NAT_SF"/>
    <property type="match status" value="1"/>
</dbReference>
<evidence type="ECO:0000313" key="3">
    <source>
        <dbReference type="Proteomes" id="UP000323300"/>
    </source>
</evidence>
<name>A0A1I4E072_9HYPH</name>
<feature type="domain" description="N-acetyltransferase" evidence="1">
    <location>
        <begin position="25"/>
        <end position="158"/>
    </location>
</feature>
<protein>
    <recommendedName>
        <fullName evidence="1">N-acetyltransferase domain-containing protein</fullName>
    </recommendedName>
</protein>
<proteinExistence type="predicted"/>
<dbReference type="RefSeq" id="WP_149762884.1">
    <property type="nucleotide sequence ID" value="NZ_BSPE01000023.1"/>
</dbReference>
<dbReference type="OrthoDB" id="4016818at2"/>
<dbReference type="Proteomes" id="UP000323300">
    <property type="component" value="Unassembled WGS sequence"/>
</dbReference>
<keyword evidence="3" id="KW-1185">Reference proteome</keyword>
<accession>A0A1I4E072</accession>